<name>A0A369L8H3_9ACTN</name>
<evidence type="ECO:0000313" key="2">
    <source>
        <dbReference type="Proteomes" id="UP000278632"/>
    </source>
</evidence>
<sequence length="216" mass="23716">MEQTAKNTPKAQGGAESRRWGVKEVVTAVLFSALIIVIQISIAAISTINIDVSMVASTAISSFAVAPLYFLMIMRVNRFGTTIFLAGLTSLAFCLMGNYWYMIPFYFAGGLIIELLFLRTPALRSKPNCVVGAWTTYSSLYVLSSIIPIYVNLTAYIQETLEVRQVGQAYIDAYLKYYTSWEWLVGIVAITAIGGLLGALVGKRLMKKHFAKAGAI</sequence>
<accession>A0A369L8H3</accession>
<keyword evidence="2" id="KW-1185">Reference proteome</keyword>
<dbReference type="AlphaFoldDB" id="A0A369L8H3"/>
<dbReference type="InterPro" id="IPR011733">
    <property type="entry name" value="CHP02185_IM"/>
</dbReference>
<dbReference type="NCBIfam" id="TIGR02185">
    <property type="entry name" value="Trep_Strep"/>
    <property type="match status" value="1"/>
</dbReference>
<comment type="caution">
    <text evidence="1">The sequence shown here is derived from an EMBL/GenBank/DDBJ whole genome shotgun (WGS) entry which is preliminary data.</text>
</comment>
<reference evidence="2" key="1">
    <citation type="submission" date="2018-05" db="EMBL/GenBank/DDBJ databases">
        <title>Genome Sequencing of selected type strains of the family Eggerthellaceae.</title>
        <authorList>
            <person name="Danylec N."/>
            <person name="Stoll D.A."/>
            <person name="Doetsch A."/>
            <person name="Huch M."/>
        </authorList>
    </citation>
    <scope>NUCLEOTIDE SEQUENCE [LARGE SCALE GENOMIC DNA]</scope>
    <source>
        <strain evidence="2">DSM 16106</strain>
    </source>
</reference>
<proteinExistence type="predicted"/>
<gene>
    <name evidence="1" type="ORF">DMP08_05845</name>
</gene>
<dbReference type="RefSeq" id="WP_114567526.1">
    <property type="nucleotide sequence ID" value="NZ_QICD01000008.1"/>
</dbReference>
<dbReference type="EMBL" id="QICD01000008">
    <property type="protein sequence ID" value="RNL45088.1"/>
    <property type="molecule type" value="Genomic_DNA"/>
</dbReference>
<organism evidence="1 2">
    <name type="scientific">Paraeggerthella hongkongensis</name>
    <dbReference type="NCBI Taxonomy" id="230658"/>
    <lineage>
        <taxon>Bacteria</taxon>
        <taxon>Bacillati</taxon>
        <taxon>Actinomycetota</taxon>
        <taxon>Coriobacteriia</taxon>
        <taxon>Eggerthellales</taxon>
        <taxon>Eggerthellaceae</taxon>
        <taxon>Paraeggerthella</taxon>
    </lineage>
</organism>
<dbReference type="Pfam" id="PF09605">
    <property type="entry name" value="Trep_Strep"/>
    <property type="match status" value="1"/>
</dbReference>
<dbReference type="Proteomes" id="UP000278632">
    <property type="component" value="Unassembled WGS sequence"/>
</dbReference>
<dbReference type="OrthoDB" id="9781459at2"/>
<protein>
    <submittedName>
        <fullName evidence="1">Sulfhydryl oxidase</fullName>
    </submittedName>
</protein>
<evidence type="ECO:0000313" key="1">
    <source>
        <dbReference type="EMBL" id="RNL45088.1"/>
    </source>
</evidence>